<organism evidence="3">
    <name type="scientific">Fagus sylvatica</name>
    <name type="common">Beechnut</name>
    <dbReference type="NCBI Taxonomy" id="28930"/>
    <lineage>
        <taxon>Eukaryota</taxon>
        <taxon>Viridiplantae</taxon>
        <taxon>Streptophyta</taxon>
        <taxon>Embryophyta</taxon>
        <taxon>Tracheophyta</taxon>
        <taxon>Spermatophyta</taxon>
        <taxon>Magnoliopsida</taxon>
        <taxon>eudicotyledons</taxon>
        <taxon>Gunneridae</taxon>
        <taxon>Pentapetalae</taxon>
        <taxon>rosids</taxon>
        <taxon>fabids</taxon>
        <taxon>Fagales</taxon>
        <taxon>Fagaceae</taxon>
        <taxon>Fagus</taxon>
    </lineage>
</organism>
<dbReference type="InterPro" id="IPR005135">
    <property type="entry name" value="Endo/exonuclease/phosphatase"/>
</dbReference>
<evidence type="ECO:0000259" key="2">
    <source>
        <dbReference type="Pfam" id="PF03372"/>
    </source>
</evidence>
<accession>A0A2N9ENE1</accession>
<dbReference type="Gene3D" id="3.60.10.10">
    <property type="entry name" value="Endonuclease/exonuclease/phosphatase"/>
    <property type="match status" value="1"/>
</dbReference>
<dbReference type="PANTHER" id="PTHR35218:SF9">
    <property type="entry name" value="ENDONUCLEASE_EXONUCLEASE_PHOSPHATASE DOMAIN-CONTAINING PROTEIN"/>
    <property type="match status" value="1"/>
</dbReference>
<name>A0A2N9ENE1_FAGSY</name>
<feature type="compositionally biased region" description="Basic and acidic residues" evidence="1">
    <location>
        <begin position="269"/>
        <end position="281"/>
    </location>
</feature>
<feature type="compositionally biased region" description="Polar residues" evidence="1">
    <location>
        <begin position="250"/>
        <end position="268"/>
    </location>
</feature>
<dbReference type="GO" id="GO:0003824">
    <property type="term" value="F:catalytic activity"/>
    <property type="evidence" value="ECO:0007669"/>
    <property type="project" value="InterPro"/>
</dbReference>
<feature type="domain" description="Endonuclease/exonuclease/phosphatase" evidence="2">
    <location>
        <begin position="4"/>
        <end position="101"/>
    </location>
</feature>
<evidence type="ECO:0000256" key="1">
    <source>
        <dbReference type="SAM" id="MobiDB-lite"/>
    </source>
</evidence>
<dbReference type="Pfam" id="PF03372">
    <property type="entry name" value="Exo_endo_phos"/>
    <property type="match status" value="1"/>
</dbReference>
<gene>
    <name evidence="3" type="ORF">FSB_LOCUS4185</name>
</gene>
<dbReference type="InterPro" id="IPR036691">
    <property type="entry name" value="Endo/exonu/phosph_ase_sf"/>
</dbReference>
<feature type="region of interest" description="Disordered" evidence="1">
    <location>
        <begin position="366"/>
        <end position="385"/>
    </location>
</feature>
<reference evidence="3" key="1">
    <citation type="submission" date="2018-02" db="EMBL/GenBank/DDBJ databases">
        <authorList>
            <person name="Cohen D.B."/>
            <person name="Kent A.D."/>
        </authorList>
    </citation>
    <scope>NUCLEOTIDE SEQUENCE</scope>
</reference>
<dbReference type="EMBL" id="OIVN01000212">
    <property type="protein sequence ID" value="SPC76303.1"/>
    <property type="molecule type" value="Genomic_DNA"/>
</dbReference>
<feature type="region of interest" description="Disordered" evidence="1">
    <location>
        <begin position="90"/>
        <end position="110"/>
    </location>
</feature>
<proteinExistence type="predicted"/>
<protein>
    <recommendedName>
        <fullName evidence="2">Endonuclease/exonuclease/phosphatase domain-containing protein</fullName>
    </recommendedName>
</protein>
<dbReference type="PANTHER" id="PTHR35218">
    <property type="entry name" value="RNASE H DOMAIN-CONTAINING PROTEIN"/>
    <property type="match status" value="1"/>
</dbReference>
<evidence type="ECO:0000313" key="3">
    <source>
        <dbReference type="EMBL" id="SPC76303.1"/>
    </source>
</evidence>
<feature type="region of interest" description="Disordered" evidence="1">
    <location>
        <begin position="241"/>
        <end position="287"/>
    </location>
</feature>
<dbReference type="AlphaFoldDB" id="A0A2N9ENE1"/>
<dbReference type="SUPFAM" id="SSF56219">
    <property type="entry name" value="DNase I-like"/>
    <property type="match status" value="1"/>
</dbReference>
<sequence length="385" mass="43717">MSCLSLNCRGLGNPETVRDLHDVVRKEGPNIVFLMETRLPVRSLEFIRIRLRMQGCFGVDRHGYGGGLALLWDSSVTVITPFLPPGFSRVSARKTGQPGPGRTNLTGTRRFKMTPGCYPEHLSQSLRRFDQIRPELTKFDQAYLGGSVCVEIPSNPQRLGPRAENLKQEGYFSYNVQLLDRQELFRSSRNLDQKMTPWHKEHSNGLRSQDHILRTQARLCARPVPLENRVFLTRNKLIRKPGHVGKKTHPCTTWNSQDRQEFTGSSQESRSEKSPPTDQKHSGGLCSRGHISQAQARIPANPEPCKIRQRKISDGTKNVEIRHRELGQICARTGTRFEKKRAGSKTRFSSRTAAFARRAFPARNKLIREPVEVNSDDPKMGRDSQ</sequence>